<dbReference type="GO" id="GO:0005840">
    <property type="term" value="C:ribosome"/>
    <property type="evidence" value="ECO:0007669"/>
    <property type="project" value="UniProtKB-KW"/>
</dbReference>
<dbReference type="PATRIC" id="fig|1121305.3.peg.1570"/>
<dbReference type="InterPro" id="IPR041985">
    <property type="entry name" value="Ribosomal_eL14_KOW"/>
</dbReference>
<dbReference type="STRING" id="1121305.CLCOL_15660"/>
<dbReference type="InterPro" id="IPR014722">
    <property type="entry name" value="Rib_uL2_dom2"/>
</dbReference>
<comment type="caution">
    <text evidence="3">The sequence shown here is derived from an EMBL/GenBank/DDBJ whole genome shotgun (WGS) entry which is preliminary data.</text>
</comment>
<organism evidence="3 4">
    <name type="scientific">Clostridium colicanis DSM 13634</name>
    <dbReference type="NCBI Taxonomy" id="1121305"/>
    <lineage>
        <taxon>Bacteria</taxon>
        <taxon>Bacillati</taxon>
        <taxon>Bacillota</taxon>
        <taxon>Clostridia</taxon>
        <taxon>Eubacteriales</taxon>
        <taxon>Clostridiaceae</taxon>
        <taxon>Clostridium</taxon>
    </lineage>
</organism>
<sequence>MNKEELLGRVVYSKAGRDAGRTFIILDVIDDNYVSIVDGDLHKVEKPKKKKVKHLSITNTVIEDIKKLIISKESISNAELRKYLGNRDVIKEG</sequence>
<proteinExistence type="predicted"/>
<dbReference type="InterPro" id="IPR008991">
    <property type="entry name" value="Translation_prot_SH3-like_sf"/>
</dbReference>
<dbReference type="Gene3D" id="2.30.30.30">
    <property type="match status" value="1"/>
</dbReference>
<dbReference type="RefSeq" id="WP_061858416.1">
    <property type="nucleotide sequence ID" value="NZ_LTBB01000007.1"/>
</dbReference>
<evidence type="ECO:0000256" key="2">
    <source>
        <dbReference type="ARBA" id="ARBA00023274"/>
    </source>
</evidence>
<reference evidence="3 4" key="1">
    <citation type="submission" date="2016-02" db="EMBL/GenBank/DDBJ databases">
        <title>Genome sequence of Clostridium colicanis DSM 13634.</title>
        <authorList>
            <person name="Poehlein A."/>
            <person name="Daniel R."/>
        </authorList>
    </citation>
    <scope>NUCLEOTIDE SEQUENCE [LARGE SCALE GENOMIC DNA]</scope>
    <source>
        <strain evidence="3 4">DSM 13634</strain>
    </source>
</reference>
<evidence type="ECO:0000313" key="4">
    <source>
        <dbReference type="Proteomes" id="UP000075374"/>
    </source>
</evidence>
<keyword evidence="4" id="KW-1185">Reference proteome</keyword>
<dbReference type="CDD" id="cd06088">
    <property type="entry name" value="KOW_RPL14"/>
    <property type="match status" value="1"/>
</dbReference>
<dbReference type="Proteomes" id="UP000075374">
    <property type="component" value="Unassembled WGS sequence"/>
</dbReference>
<protein>
    <submittedName>
        <fullName evidence="3">50S ribosomal protein L14e</fullName>
    </submittedName>
</protein>
<dbReference type="GO" id="GO:1990904">
    <property type="term" value="C:ribonucleoprotein complex"/>
    <property type="evidence" value="ECO:0007669"/>
    <property type="project" value="UniProtKB-KW"/>
</dbReference>
<evidence type="ECO:0000313" key="3">
    <source>
        <dbReference type="EMBL" id="KYH28834.1"/>
    </source>
</evidence>
<dbReference type="SUPFAM" id="SSF50104">
    <property type="entry name" value="Translation proteins SH3-like domain"/>
    <property type="match status" value="1"/>
</dbReference>
<accession>A0A151AMH7</accession>
<gene>
    <name evidence="3" type="ORF">CLCOL_15660</name>
</gene>
<keyword evidence="2" id="KW-0687">Ribonucleoprotein</keyword>
<keyword evidence="1 3" id="KW-0689">Ribosomal protein</keyword>
<name>A0A151AMH7_9CLOT</name>
<dbReference type="AlphaFoldDB" id="A0A151AMH7"/>
<evidence type="ECO:0000256" key="1">
    <source>
        <dbReference type="ARBA" id="ARBA00022980"/>
    </source>
</evidence>
<dbReference type="EMBL" id="LTBB01000007">
    <property type="protein sequence ID" value="KYH28834.1"/>
    <property type="molecule type" value="Genomic_DNA"/>
</dbReference>